<evidence type="ECO:0000313" key="2">
    <source>
        <dbReference type="Proteomes" id="UP001500218"/>
    </source>
</evidence>
<keyword evidence="2" id="KW-1185">Reference proteome</keyword>
<protein>
    <submittedName>
        <fullName evidence="1">Uncharacterized protein</fullName>
    </submittedName>
</protein>
<evidence type="ECO:0000313" key="1">
    <source>
        <dbReference type="EMBL" id="GAA1806342.1"/>
    </source>
</evidence>
<proteinExistence type="predicted"/>
<comment type="caution">
    <text evidence="1">The sequence shown here is derived from an EMBL/GenBank/DDBJ whole genome shotgun (WGS) entry which is preliminary data.</text>
</comment>
<name>A0ABP4Y7N3_9ACTN</name>
<accession>A0ABP4Y7N3</accession>
<dbReference type="Proteomes" id="UP001500218">
    <property type="component" value="Unassembled WGS sequence"/>
</dbReference>
<gene>
    <name evidence="1" type="ORF">GCM10009682_30320</name>
</gene>
<sequence length="52" mass="5564">MSAKTPPGARHRDTTLKRVSRFVTRSITGSPPISAATDSINGVVGLAYRIPR</sequence>
<dbReference type="EMBL" id="BAAALT010000083">
    <property type="protein sequence ID" value="GAA1806342.1"/>
    <property type="molecule type" value="Genomic_DNA"/>
</dbReference>
<organism evidence="1 2">
    <name type="scientific">Luedemannella flava</name>
    <dbReference type="NCBI Taxonomy" id="349316"/>
    <lineage>
        <taxon>Bacteria</taxon>
        <taxon>Bacillati</taxon>
        <taxon>Actinomycetota</taxon>
        <taxon>Actinomycetes</taxon>
        <taxon>Micromonosporales</taxon>
        <taxon>Micromonosporaceae</taxon>
        <taxon>Luedemannella</taxon>
    </lineage>
</organism>
<reference evidence="2" key="1">
    <citation type="journal article" date="2019" name="Int. J. Syst. Evol. Microbiol.">
        <title>The Global Catalogue of Microorganisms (GCM) 10K type strain sequencing project: providing services to taxonomists for standard genome sequencing and annotation.</title>
        <authorList>
            <consortium name="The Broad Institute Genomics Platform"/>
            <consortium name="The Broad Institute Genome Sequencing Center for Infectious Disease"/>
            <person name="Wu L."/>
            <person name="Ma J."/>
        </authorList>
    </citation>
    <scope>NUCLEOTIDE SEQUENCE [LARGE SCALE GENOMIC DNA]</scope>
    <source>
        <strain evidence="2">JCM 13250</strain>
    </source>
</reference>